<dbReference type="InterPro" id="IPR000780">
    <property type="entry name" value="CheR_MeTrfase"/>
</dbReference>
<organism evidence="7">
    <name type="scientific">metagenome</name>
    <dbReference type="NCBI Taxonomy" id="256318"/>
    <lineage>
        <taxon>unclassified sequences</taxon>
        <taxon>metagenomes</taxon>
    </lineage>
</organism>
<dbReference type="InterPro" id="IPR050903">
    <property type="entry name" value="Bact_Chemotaxis_MeTrfase"/>
</dbReference>
<dbReference type="PROSITE" id="PS50123">
    <property type="entry name" value="CHER"/>
    <property type="match status" value="1"/>
</dbReference>
<dbReference type="Gene3D" id="3.40.50.150">
    <property type="entry name" value="Vaccinia Virus protein VP39"/>
    <property type="match status" value="1"/>
</dbReference>
<dbReference type="SUPFAM" id="SSF53335">
    <property type="entry name" value="S-adenosyl-L-methionine-dependent methyltransferases"/>
    <property type="match status" value="1"/>
</dbReference>
<dbReference type="Pfam" id="PF01739">
    <property type="entry name" value="CheR"/>
    <property type="match status" value="1"/>
</dbReference>
<reference evidence="7" key="1">
    <citation type="submission" date="2018-07" db="EMBL/GenBank/DDBJ databases">
        <authorList>
            <person name="Quirk P.G."/>
            <person name="Krulwich T.A."/>
        </authorList>
    </citation>
    <scope>NUCLEOTIDE SEQUENCE</scope>
</reference>
<evidence type="ECO:0000256" key="4">
    <source>
        <dbReference type="ARBA" id="ARBA00022679"/>
    </source>
</evidence>
<dbReference type="InterPro" id="IPR022642">
    <property type="entry name" value="CheR_C"/>
</dbReference>
<dbReference type="PANTHER" id="PTHR24422">
    <property type="entry name" value="CHEMOTAXIS PROTEIN METHYLTRANSFERASE"/>
    <property type="match status" value="1"/>
</dbReference>
<dbReference type="Gene3D" id="1.10.155.10">
    <property type="entry name" value="Chemotaxis receptor methyltransferase CheR, N-terminal domain"/>
    <property type="match status" value="1"/>
</dbReference>
<evidence type="ECO:0000256" key="3">
    <source>
        <dbReference type="ARBA" id="ARBA00022603"/>
    </source>
</evidence>
<evidence type="ECO:0000256" key="2">
    <source>
        <dbReference type="ARBA" id="ARBA00012534"/>
    </source>
</evidence>
<dbReference type="AlphaFoldDB" id="A0A380T8F0"/>
<dbReference type="EMBL" id="UIDG01000001">
    <property type="protein sequence ID" value="SUS03260.1"/>
    <property type="molecule type" value="Genomic_DNA"/>
</dbReference>
<evidence type="ECO:0000256" key="5">
    <source>
        <dbReference type="ARBA" id="ARBA00022691"/>
    </source>
</evidence>
<dbReference type="InterPro" id="IPR022641">
    <property type="entry name" value="CheR_N"/>
</dbReference>
<keyword evidence="5" id="KW-0949">S-adenosyl-L-methionine</keyword>
<dbReference type="SUPFAM" id="SSF47757">
    <property type="entry name" value="Chemotaxis receptor methyltransferase CheR, N-terminal domain"/>
    <property type="match status" value="1"/>
</dbReference>
<dbReference type="InterPro" id="IPR036804">
    <property type="entry name" value="CheR_N_sf"/>
</dbReference>
<gene>
    <name evidence="7" type="primary">cheRch</name>
    <name evidence="7" type="ORF">DF3PB_10013</name>
</gene>
<dbReference type="PANTHER" id="PTHR24422:SF19">
    <property type="entry name" value="CHEMOTAXIS PROTEIN METHYLTRANSFERASE"/>
    <property type="match status" value="1"/>
</dbReference>
<feature type="domain" description="CheR-type methyltransferase" evidence="6">
    <location>
        <begin position="13"/>
        <end position="288"/>
    </location>
</feature>
<evidence type="ECO:0000259" key="6">
    <source>
        <dbReference type="PROSITE" id="PS50123"/>
    </source>
</evidence>
<sequence length="290" mass="32465">MSALPVTRREASLVDGEFPLTAADFRALAEVLYATSGIHLPDSKAALVYSRLAKRLRALGLRSFKEYVSLVRSPEGKDECERLLMALTTNVTRFFREPHHFDHLIETVLAPNAERVKAGGSLRLWSSACSTGQEPYSLALAVLSVWPNAADLDVRILATDIDENVVNTARAGVYTSEAIEQIPVAYRNRWLAKDPDTARTWRMGAEARSLIAFNTLNLIGEWPMKRKFDAIFCRNVVIYFDEPTQAKLWVRFRERLAAKGRLYVGHSERVGDTSFESDGQTVYRLAGGAK</sequence>
<dbReference type="EC" id="2.1.1.80" evidence="2"/>
<dbReference type="InterPro" id="IPR029063">
    <property type="entry name" value="SAM-dependent_MTases_sf"/>
</dbReference>
<dbReference type="GO" id="GO:0008983">
    <property type="term" value="F:protein-glutamate O-methyltransferase activity"/>
    <property type="evidence" value="ECO:0007669"/>
    <property type="project" value="UniProtKB-EC"/>
</dbReference>
<dbReference type="Pfam" id="PF03705">
    <property type="entry name" value="CheR_N"/>
    <property type="match status" value="1"/>
</dbReference>
<keyword evidence="4 7" id="KW-0808">Transferase</keyword>
<evidence type="ECO:0000313" key="7">
    <source>
        <dbReference type="EMBL" id="SUS03260.1"/>
    </source>
</evidence>
<dbReference type="PIRSF" id="PIRSF000410">
    <property type="entry name" value="CheR"/>
    <property type="match status" value="1"/>
</dbReference>
<name>A0A380T8F0_9ZZZZ</name>
<comment type="catalytic activity">
    <reaction evidence="1">
        <text>L-glutamyl-[protein] + S-adenosyl-L-methionine = [protein]-L-glutamate 5-O-methyl ester + S-adenosyl-L-homocysteine</text>
        <dbReference type="Rhea" id="RHEA:24452"/>
        <dbReference type="Rhea" id="RHEA-COMP:10208"/>
        <dbReference type="Rhea" id="RHEA-COMP:10311"/>
        <dbReference type="ChEBI" id="CHEBI:29973"/>
        <dbReference type="ChEBI" id="CHEBI:57856"/>
        <dbReference type="ChEBI" id="CHEBI:59789"/>
        <dbReference type="ChEBI" id="CHEBI:82795"/>
        <dbReference type="EC" id="2.1.1.80"/>
    </reaction>
</comment>
<evidence type="ECO:0000256" key="1">
    <source>
        <dbReference type="ARBA" id="ARBA00001541"/>
    </source>
</evidence>
<dbReference type="PRINTS" id="PR00996">
    <property type="entry name" value="CHERMTFRASE"/>
</dbReference>
<protein>
    <recommendedName>
        <fullName evidence="2">protein-glutamate O-methyltransferase</fullName>
        <ecNumber evidence="2">2.1.1.80</ecNumber>
    </recommendedName>
</protein>
<keyword evidence="3 7" id="KW-0489">Methyltransferase</keyword>
<proteinExistence type="predicted"/>
<dbReference type="InterPro" id="IPR026024">
    <property type="entry name" value="Chemotaxis_MeTrfase_CheR"/>
</dbReference>
<dbReference type="GO" id="GO:0032259">
    <property type="term" value="P:methylation"/>
    <property type="evidence" value="ECO:0007669"/>
    <property type="project" value="UniProtKB-KW"/>
</dbReference>
<accession>A0A380T8F0</accession>
<dbReference type="SMART" id="SM00138">
    <property type="entry name" value="MeTrc"/>
    <property type="match status" value="1"/>
</dbReference>